<dbReference type="AlphaFoldDB" id="A0A1Y6G671"/>
<reference evidence="3" key="1">
    <citation type="submission" date="2017-04" db="EMBL/GenBank/DDBJ databases">
        <authorList>
            <person name="Varghese N."/>
            <person name="Submissions S."/>
        </authorList>
    </citation>
    <scope>NUCLEOTIDE SEQUENCE [LARGE SCALE GENOMIC DNA]</scope>
</reference>
<dbReference type="Pfam" id="PF00903">
    <property type="entry name" value="Glyoxalase"/>
    <property type="match status" value="1"/>
</dbReference>
<dbReference type="Proteomes" id="UP000194474">
    <property type="component" value="Unassembled WGS sequence"/>
</dbReference>
<dbReference type="CDD" id="cd06587">
    <property type="entry name" value="VOC"/>
    <property type="match status" value="1"/>
</dbReference>
<accession>A0A1Y6G671</accession>
<name>A0A1Y6G671_9HYPH</name>
<proteinExistence type="predicted"/>
<dbReference type="InterPro" id="IPR029068">
    <property type="entry name" value="Glyas_Bleomycin-R_OHBP_Dase"/>
</dbReference>
<organism evidence="2 3">
    <name type="scientific">Devosia lucknowensis</name>
    <dbReference type="NCBI Taxonomy" id="1096929"/>
    <lineage>
        <taxon>Bacteria</taxon>
        <taxon>Pseudomonadati</taxon>
        <taxon>Pseudomonadota</taxon>
        <taxon>Alphaproteobacteria</taxon>
        <taxon>Hyphomicrobiales</taxon>
        <taxon>Devosiaceae</taxon>
        <taxon>Devosia</taxon>
    </lineage>
</organism>
<dbReference type="SUPFAM" id="SSF54593">
    <property type="entry name" value="Glyoxalase/Bleomycin resistance protein/Dihydroxybiphenyl dioxygenase"/>
    <property type="match status" value="1"/>
</dbReference>
<evidence type="ECO:0000313" key="3">
    <source>
        <dbReference type="Proteomes" id="UP000194474"/>
    </source>
</evidence>
<dbReference type="RefSeq" id="WP_170926506.1">
    <property type="nucleotide sequence ID" value="NZ_FXWK01000002.1"/>
</dbReference>
<evidence type="ECO:0000313" key="2">
    <source>
        <dbReference type="EMBL" id="SMQ85681.1"/>
    </source>
</evidence>
<feature type="domain" description="VOC" evidence="1">
    <location>
        <begin position="9"/>
        <end position="121"/>
    </location>
</feature>
<gene>
    <name evidence="2" type="ORF">SAMN06295905_2970</name>
</gene>
<dbReference type="InterPro" id="IPR004360">
    <property type="entry name" value="Glyas_Fos-R_dOase_dom"/>
</dbReference>
<dbReference type="Gene3D" id="3.10.180.10">
    <property type="entry name" value="2,3-Dihydroxybiphenyl 1,2-Dioxygenase, domain 1"/>
    <property type="match status" value="1"/>
</dbReference>
<protein>
    <submittedName>
        <fullName evidence="2">Methylmalonyl-CoA epimerase</fullName>
    </submittedName>
</protein>
<dbReference type="InterPro" id="IPR037523">
    <property type="entry name" value="VOC_core"/>
</dbReference>
<keyword evidence="3" id="KW-1185">Reference proteome</keyword>
<evidence type="ECO:0000259" key="1">
    <source>
        <dbReference type="PROSITE" id="PS51819"/>
    </source>
</evidence>
<dbReference type="EMBL" id="FXWK01000002">
    <property type="protein sequence ID" value="SMQ85681.1"/>
    <property type="molecule type" value="Genomic_DNA"/>
</dbReference>
<sequence>MTSSTGINGIGQVARSVRDVAQSTAWYRDVLGLPLLYIFEGMAFFDLAGMRLYLQQQADAGEQSILYFTVEDISATHAALEARGVRFLRPPHLVHRHGDGTEDWMAFFTDLEDRPLALMSRRSRADRA</sequence>
<dbReference type="PROSITE" id="PS51819">
    <property type="entry name" value="VOC"/>
    <property type="match status" value="1"/>
</dbReference>